<reference evidence="1 2" key="1">
    <citation type="journal article" date="2020" name="Microorganisms">
        <title>Osmotic Adaptation and Compatible Solute Biosynthesis of Phototrophic Bacteria as Revealed from Genome Analyses.</title>
        <authorList>
            <person name="Imhoff J.F."/>
            <person name="Rahn T."/>
            <person name="Kunzel S."/>
            <person name="Keller A."/>
            <person name="Neulinger S.C."/>
        </authorList>
    </citation>
    <scope>NUCLEOTIDE SEQUENCE [LARGE SCALE GENOMIC DNA]</scope>
    <source>
        <strain evidence="1 2">DSM 6210</strain>
    </source>
</reference>
<dbReference type="Proteomes" id="UP000748752">
    <property type="component" value="Unassembled WGS sequence"/>
</dbReference>
<dbReference type="EMBL" id="NRRV01000009">
    <property type="protein sequence ID" value="MBK1630191.1"/>
    <property type="molecule type" value="Genomic_DNA"/>
</dbReference>
<protein>
    <recommendedName>
        <fullName evidence="3">Sulfotransferase family protein</fullName>
    </recommendedName>
</protein>
<gene>
    <name evidence="1" type="ORF">CKO31_05420</name>
</gene>
<organism evidence="1 2">
    <name type="scientific">Thiohalocapsa halophila</name>
    <dbReference type="NCBI Taxonomy" id="69359"/>
    <lineage>
        <taxon>Bacteria</taxon>
        <taxon>Pseudomonadati</taxon>
        <taxon>Pseudomonadota</taxon>
        <taxon>Gammaproteobacteria</taxon>
        <taxon>Chromatiales</taxon>
        <taxon>Chromatiaceae</taxon>
        <taxon>Thiohalocapsa</taxon>
    </lineage>
</organism>
<evidence type="ECO:0000313" key="1">
    <source>
        <dbReference type="EMBL" id="MBK1630191.1"/>
    </source>
</evidence>
<comment type="caution">
    <text evidence="1">The sequence shown here is derived from an EMBL/GenBank/DDBJ whole genome shotgun (WGS) entry which is preliminary data.</text>
</comment>
<evidence type="ECO:0000313" key="2">
    <source>
        <dbReference type="Proteomes" id="UP000748752"/>
    </source>
</evidence>
<accession>A0ABS1CFM6</accession>
<evidence type="ECO:0008006" key="3">
    <source>
        <dbReference type="Google" id="ProtNLM"/>
    </source>
</evidence>
<keyword evidence="2" id="KW-1185">Reference proteome</keyword>
<proteinExistence type="predicted"/>
<sequence>MLTPPHALAASLRYRANTWIGERPRLAVSLYRRSARKRRFLVTPETELVIEAFPRSGSTYVWYAFMVAQGRACAVATHAHVPAQVLLAIDLGIPTLVLLRDPEAAVRSFLLREPHLAVNAMLDRYLSFYRVIAAQRHRIVLADFACAMSDVAGVIDRINAHYATSFWRLEPSPGNSDRINQLLDARHRAIGGGALTSYRPNAEKARAKDAIGLAPYSAKLAACKELYAELVACLPGRDASR</sequence>
<name>A0ABS1CFM6_9GAMM</name>
<dbReference type="RefSeq" id="WP_200234792.1">
    <property type="nucleotide sequence ID" value="NZ_NRRV01000009.1"/>
</dbReference>